<proteinExistence type="predicted"/>
<name>I7CIU4_MYCHA</name>
<keyword evidence="3" id="KW-1185">Reference proteome</keyword>
<gene>
    <name evidence="2" type="ordered locus">MHLP_01070</name>
</gene>
<sequence>MTNYSASGLTDHKPHSTGLAGCTRCNDEEDHEMQCELNRDGARLECGYVCPFTNAENNINAVYARQRGSS</sequence>
<dbReference type="KEGG" id="mhl:MHLP_01070"/>
<evidence type="ECO:0000313" key="3">
    <source>
        <dbReference type="Proteomes" id="UP000006502"/>
    </source>
</evidence>
<evidence type="ECO:0000313" key="2">
    <source>
        <dbReference type="EMBL" id="AFO51794.1"/>
    </source>
</evidence>
<reference evidence="2 3" key="1">
    <citation type="journal article" date="2012" name="J. Bacteriol.">
        <title>Genome Sequence of "Candidatus Mycoplasma haemolamae" Strain Purdue, a Red Blood Cell Pathogen of Alpacas (Vicugna pacos) and Llamas (Lama glama).</title>
        <authorList>
            <person name="Guimaraes A.M."/>
            <person name="Toth B."/>
            <person name="Santos A.P."/>
            <person name="do Nascimento N.C."/>
            <person name="Kritchevsky J.E."/>
            <person name="Messick J.B."/>
        </authorList>
    </citation>
    <scope>NUCLEOTIDE SEQUENCE [LARGE SCALE GENOMIC DNA]</scope>
    <source>
        <strain evidence="2 3">Purdue</strain>
    </source>
</reference>
<protein>
    <submittedName>
        <fullName evidence="2">Uncharacterized protein</fullName>
    </submittedName>
</protein>
<feature type="region of interest" description="Disordered" evidence="1">
    <location>
        <begin position="1"/>
        <end position="21"/>
    </location>
</feature>
<evidence type="ECO:0000256" key="1">
    <source>
        <dbReference type="SAM" id="MobiDB-lite"/>
    </source>
</evidence>
<reference evidence="3" key="2">
    <citation type="submission" date="2012-07" db="EMBL/GenBank/DDBJ databases">
        <title>Complete genome sequence of 'Candidatus Mycoplasma haemolamae'.</title>
        <authorList>
            <person name="Guimaraes A.M.S."/>
            <person name="Toth B."/>
            <person name="Santos A.P."/>
            <person name="Nascimento N.C."/>
            <person name="Sojka J.E."/>
            <person name="Messick J.B."/>
        </authorList>
    </citation>
    <scope>NUCLEOTIDE SEQUENCE [LARGE SCALE GENOMIC DNA]</scope>
    <source>
        <strain evidence="3">Purdue</strain>
    </source>
</reference>
<dbReference type="AlphaFoldDB" id="I7CIU4"/>
<dbReference type="HOGENOM" id="CLU_2753526_0_0_14"/>
<organism evidence="2 3">
    <name type="scientific">Mycoplasma haematolamae (strain Purdue)</name>
    <dbReference type="NCBI Taxonomy" id="1212765"/>
    <lineage>
        <taxon>Bacteria</taxon>
        <taxon>Bacillati</taxon>
        <taxon>Mycoplasmatota</taxon>
        <taxon>Mollicutes</taxon>
        <taxon>Mycoplasmataceae</taxon>
        <taxon>Mycoplasma</taxon>
    </lineage>
</organism>
<dbReference type="Proteomes" id="UP000006502">
    <property type="component" value="Chromosome"/>
</dbReference>
<accession>I7CIU4</accession>
<dbReference type="EMBL" id="CP003731">
    <property type="protein sequence ID" value="AFO51794.1"/>
    <property type="molecule type" value="Genomic_DNA"/>
</dbReference>